<dbReference type="NCBIfam" id="TIGR03618">
    <property type="entry name" value="Rv1155_F420"/>
    <property type="match status" value="1"/>
</dbReference>
<dbReference type="EMBL" id="JADKPN010000001">
    <property type="protein sequence ID" value="MBF4761808.1"/>
    <property type="molecule type" value="Genomic_DNA"/>
</dbReference>
<keyword evidence="1" id="KW-0560">Oxidoreductase</keyword>
<dbReference type="GO" id="GO:0016627">
    <property type="term" value="F:oxidoreductase activity, acting on the CH-CH group of donors"/>
    <property type="evidence" value="ECO:0007669"/>
    <property type="project" value="TreeGrafter"/>
</dbReference>
<gene>
    <name evidence="3" type="ORF">ISU07_01605</name>
</gene>
<dbReference type="Proteomes" id="UP000640489">
    <property type="component" value="Unassembled WGS sequence"/>
</dbReference>
<evidence type="ECO:0000256" key="1">
    <source>
        <dbReference type="ARBA" id="ARBA00023002"/>
    </source>
</evidence>
<reference evidence="3" key="1">
    <citation type="submission" date="2020-11" db="EMBL/GenBank/DDBJ databases">
        <title>Nocardioides sp. nov., isolated from Soil of Cynanchum wilfordii Hemsley rhizosphere.</title>
        <authorList>
            <person name="Lee J.-S."/>
            <person name="Suh M.K."/>
            <person name="Kim J.-S."/>
        </authorList>
    </citation>
    <scope>NUCLEOTIDE SEQUENCE</scope>
    <source>
        <strain evidence="3">KCTC 19275</strain>
    </source>
</reference>
<dbReference type="SUPFAM" id="SSF50475">
    <property type="entry name" value="FMN-binding split barrel"/>
    <property type="match status" value="1"/>
</dbReference>
<evidence type="ECO:0000313" key="4">
    <source>
        <dbReference type="Proteomes" id="UP000640489"/>
    </source>
</evidence>
<dbReference type="InterPro" id="IPR011576">
    <property type="entry name" value="Pyridox_Oxase_N"/>
</dbReference>
<protein>
    <submittedName>
        <fullName evidence="3">PPOX class F420-dependent oxidoreductase</fullName>
    </submittedName>
</protein>
<dbReference type="GO" id="GO:0005829">
    <property type="term" value="C:cytosol"/>
    <property type="evidence" value="ECO:0007669"/>
    <property type="project" value="TreeGrafter"/>
</dbReference>
<evidence type="ECO:0000259" key="2">
    <source>
        <dbReference type="Pfam" id="PF01243"/>
    </source>
</evidence>
<dbReference type="Pfam" id="PF01243">
    <property type="entry name" value="PNPOx_N"/>
    <property type="match status" value="1"/>
</dbReference>
<dbReference type="PANTHER" id="PTHR35176">
    <property type="entry name" value="HEME OXYGENASE HI_0854-RELATED"/>
    <property type="match status" value="1"/>
</dbReference>
<evidence type="ECO:0000313" key="3">
    <source>
        <dbReference type="EMBL" id="MBF4761808.1"/>
    </source>
</evidence>
<dbReference type="Gene3D" id="2.30.110.10">
    <property type="entry name" value="Electron Transport, Fmn-binding Protein, Chain A"/>
    <property type="match status" value="1"/>
</dbReference>
<organism evidence="3 4">
    <name type="scientific">Nocardioides islandensis</name>
    <dbReference type="NCBI Taxonomy" id="433663"/>
    <lineage>
        <taxon>Bacteria</taxon>
        <taxon>Bacillati</taxon>
        <taxon>Actinomycetota</taxon>
        <taxon>Actinomycetes</taxon>
        <taxon>Propionibacteriales</taxon>
        <taxon>Nocardioidaceae</taxon>
        <taxon>Nocardioides</taxon>
    </lineage>
</organism>
<feature type="domain" description="Pyridoxamine 5'-phosphate oxidase N-terminal" evidence="2">
    <location>
        <begin position="1"/>
        <end position="115"/>
    </location>
</feature>
<comment type="caution">
    <text evidence="3">The sequence shown here is derived from an EMBL/GenBank/DDBJ whole genome shotgun (WGS) entry which is preliminary data.</text>
</comment>
<keyword evidence="4" id="KW-1185">Reference proteome</keyword>
<dbReference type="PANTHER" id="PTHR35176:SF6">
    <property type="entry name" value="HEME OXYGENASE HI_0854-RELATED"/>
    <property type="match status" value="1"/>
</dbReference>
<proteinExistence type="predicted"/>
<accession>A0A930V8F3</accession>
<dbReference type="RefSeq" id="WP_194704997.1">
    <property type="nucleotide sequence ID" value="NZ_JADKPN010000001.1"/>
</dbReference>
<name>A0A930V8F3_9ACTN</name>
<sequence length="138" mass="15026">MHPALRDLVATGPLCHLTTLNPDGSPQVTVVWVGVDGDDLVTAHLPHNQKVRNMERDPRVVLSFLAPHEEGAFLQPYAAVRARATVTPSDEAWDVLDRLGRTYVGPDVTFPAPRSPGYVVRYAVERVGGIGPWASPEP</sequence>
<dbReference type="AlphaFoldDB" id="A0A930V8F3"/>
<dbReference type="GO" id="GO:0070967">
    <property type="term" value="F:coenzyme F420 binding"/>
    <property type="evidence" value="ECO:0007669"/>
    <property type="project" value="TreeGrafter"/>
</dbReference>
<dbReference type="InterPro" id="IPR012349">
    <property type="entry name" value="Split_barrel_FMN-bd"/>
</dbReference>
<dbReference type="InterPro" id="IPR019920">
    <property type="entry name" value="F420-binding_dom_put"/>
</dbReference>
<dbReference type="InterPro" id="IPR052019">
    <property type="entry name" value="F420H2_bilvrd_red/Heme_oxyg"/>
</dbReference>